<sequence length="67" mass="8042">RSVDRPIRVPARAPRPPLPRRIRWDRYYIGRGEQNLLAEDMNQAVNYLSQELYSRDVHFQPTIMQFS</sequence>
<evidence type="ECO:0000313" key="1">
    <source>
        <dbReference type="EnsemblPlants" id="AET6Gv20911600.1"/>
    </source>
</evidence>
<name>A0A453PY62_AEGTS</name>
<accession>A0A453PY62</accession>
<proteinExistence type="predicted"/>
<dbReference type="AlphaFoldDB" id="A0A453PY62"/>
<reference evidence="1" key="5">
    <citation type="journal article" date="2021" name="G3 (Bethesda)">
        <title>Aegilops tauschii genome assembly Aet v5.0 features greater sequence contiguity and improved annotation.</title>
        <authorList>
            <person name="Wang L."/>
            <person name="Zhu T."/>
            <person name="Rodriguez J.C."/>
            <person name="Deal K.R."/>
            <person name="Dubcovsky J."/>
            <person name="McGuire P.E."/>
            <person name="Lux T."/>
            <person name="Spannagl M."/>
            <person name="Mayer K.F.X."/>
            <person name="Baldrich P."/>
            <person name="Meyers B.C."/>
            <person name="Huo N."/>
            <person name="Gu Y.Q."/>
            <person name="Zhou H."/>
            <person name="Devos K.M."/>
            <person name="Bennetzen J.L."/>
            <person name="Unver T."/>
            <person name="Budak H."/>
            <person name="Gulick P.J."/>
            <person name="Galiba G."/>
            <person name="Kalapos B."/>
            <person name="Nelson D.R."/>
            <person name="Li P."/>
            <person name="You F.M."/>
            <person name="Luo M.C."/>
            <person name="Dvorak J."/>
        </authorList>
    </citation>
    <scope>NUCLEOTIDE SEQUENCE [LARGE SCALE GENOMIC DNA]</scope>
    <source>
        <strain evidence="1">cv. AL8/78</strain>
    </source>
</reference>
<dbReference type="Proteomes" id="UP000015105">
    <property type="component" value="Chromosome 6D"/>
</dbReference>
<reference evidence="1" key="4">
    <citation type="submission" date="2019-03" db="UniProtKB">
        <authorList>
            <consortium name="EnsemblPlants"/>
        </authorList>
    </citation>
    <scope>IDENTIFICATION</scope>
</reference>
<evidence type="ECO:0000313" key="2">
    <source>
        <dbReference type="Proteomes" id="UP000015105"/>
    </source>
</evidence>
<protein>
    <submittedName>
        <fullName evidence="1">Uncharacterized protein</fullName>
    </submittedName>
</protein>
<organism evidence="1 2">
    <name type="scientific">Aegilops tauschii subsp. strangulata</name>
    <name type="common">Goatgrass</name>
    <dbReference type="NCBI Taxonomy" id="200361"/>
    <lineage>
        <taxon>Eukaryota</taxon>
        <taxon>Viridiplantae</taxon>
        <taxon>Streptophyta</taxon>
        <taxon>Embryophyta</taxon>
        <taxon>Tracheophyta</taxon>
        <taxon>Spermatophyta</taxon>
        <taxon>Magnoliopsida</taxon>
        <taxon>Liliopsida</taxon>
        <taxon>Poales</taxon>
        <taxon>Poaceae</taxon>
        <taxon>BOP clade</taxon>
        <taxon>Pooideae</taxon>
        <taxon>Triticodae</taxon>
        <taxon>Triticeae</taxon>
        <taxon>Triticinae</taxon>
        <taxon>Aegilops</taxon>
    </lineage>
</organism>
<dbReference type="STRING" id="200361.A0A453PY62"/>
<reference evidence="2" key="1">
    <citation type="journal article" date="2014" name="Science">
        <title>Ancient hybridizations among the ancestral genomes of bread wheat.</title>
        <authorList>
            <consortium name="International Wheat Genome Sequencing Consortium,"/>
            <person name="Marcussen T."/>
            <person name="Sandve S.R."/>
            <person name="Heier L."/>
            <person name="Spannagl M."/>
            <person name="Pfeifer M."/>
            <person name="Jakobsen K.S."/>
            <person name="Wulff B.B."/>
            <person name="Steuernagel B."/>
            <person name="Mayer K.F."/>
            <person name="Olsen O.A."/>
        </authorList>
    </citation>
    <scope>NUCLEOTIDE SEQUENCE [LARGE SCALE GENOMIC DNA]</scope>
    <source>
        <strain evidence="2">cv. AL8/78</strain>
    </source>
</reference>
<dbReference type="Gramene" id="AET6Gv20911600.1">
    <property type="protein sequence ID" value="AET6Gv20911600.1"/>
    <property type="gene ID" value="AET6Gv20911600"/>
</dbReference>
<dbReference type="EnsemblPlants" id="AET6Gv20911600.1">
    <property type="protein sequence ID" value="AET6Gv20911600.1"/>
    <property type="gene ID" value="AET6Gv20911600"/>
</dbReference>
<reference evidence="1" key="3">
    <citation type="journal article" date="2017" name="Nature">
        <title>Genome sequence of the progenitor of the wheat D genome Aegilops tauschii.</title>
        <authorList>
            <person name="Luo M.C."/>
            <person name="Gu Y.Q."/>
            <person name="Puiu D."/>
            <person name="Wang H."/>
            <person name="Twardziok S.O."/>
            <person name="Deal K.R."/>
            <person name="Huo N."/>
            <person name="Zhu T."/>
            <person name="Wang L."/>
            <person name="Wang Y."/>
            <person name="McGuire P.E."/>
            <person name="Liu S."/>
            <person name="Long H."/>
            <person name="Ramasamy R.K."/>
            <person name="Rodriguez J.C."/>
            <person name="Van S.L."/>
            <person name="Yuan L."/>
            <person name="Wang Z."/>
            <person name="Xia Z."/>
            <person name="Xiao L."/>
            <person name="Anderson O.D."/>
            <person name="Ouyang S."/>
            <person name="Liang Y."/>
            <person name="Zimin A.V."/>
            <person name="Pertea G."/>
            <person name="Qi P."/>
            <person name="Bennetzen J.L."/>
            <person name="Dai X."/>
            <person name="Dawson M.W."/>
            <person name="Muller H.G."/>
            <person name="Kugler K."/>
            <person name="Rivarola-Duarte L."/>
            <person name="Spannagl M."/>
            <person name="Mayer K.F.X."/>
            <person name="Lu F.H."/>
            <person name="Bevan M.W."/>
            <person name="Leroy P."/>
            <person name="Li P."/>
            <person name="You F.M."/>
            <person name="Sun Q."/>
            <person name="Liu Z."/>
            <person name="Lyons E."/>
            <person name="Wicker T."/>
            <person name="Salzberg S.L."/>
            <person name="Devos K.M."/>
            <person name="Dvorak J."/>
        </authorList>
    </citation>
    <scope>NUCLEOTIDE SEQUENCE [LARGE SCALE GENOMIC DNA]</scope>
    <source>
        <strain evidence="1">cv. AL8/78</strain>
    </source>
</reference>
<reference evidence="2" key="2">
    <citation type="journal article" date="2017" name="Nat. Plants">
        <title>The Aegilops tauschii genome reveals multiple impacts of transposons.</title>
        <authorList>
            <person name="Zhao G."/>
            <person name="Zou C."/>
            <person name="Li K."/>
            <person name="Wang K."/>
            <person name="Li T."/>
            <person name="Gao L."/>
            <person name="Zhang X."/>
            <person name="Wang H."/>
            <person name="Yang Z."/>
            <person name="Liu X."/>
            <person name="Jiang W."/>
            <person name="Mao L."/>
            <person name="Kong X."/>
            <person name="Jiao Y."/>
            <person name="Jia J."/>
        </authorList>
    </citation>
    <scope>NUCLEOTIDE SEQUENCE [LARGE SCALE GENOMIC DNA]</scope>
    <source>
        <strain evidence="2">cv. AL8/78</strain>
    </source>
</reference>
<keyword evidence="2" id="KW-1185">Reference proteome</keyword>